<evidence type="ECO:0000313" key="2">
    <source>
        <dbReference type="EMBL" id="KMQ71083.1"/>
    </source>
</evidence>
<keyword evidence="1" id="KW-0812">Transmembrane</keyword>
<dbReference type="PATRIC" id="fig|1304281.5.peg.1951"/>
<protein>
    <submittedName>
        <fullName evidence="2">Uncharacterized protein</fullName>
    </submittedName>
</protein>
<reference evidence="2 3" key="1">
    <citation type="journal article" date="2004" name="Int. J. Syst. Evol. Microbiol.">
        <title>Kaistella koreensis gen. nov., sp. nov., a novel member of the Chryseobacterium-Bergeyella-Riemerella branch.</title>
        <authorList>
            <person name="Kim M.K."/>
            <person name="Im W.T."/>
            <person name="Shin Y.K."/>
            <person name="Lim J.H."/>
            <person name="Kim S.H."/>
            <person name="Lee B.C."/>
            <person name="Park M.Y."/>
            <person name="Lee K.Y."/>
            <person name="Lee S.T."/>
        </authorList>
    </citation>
    <scope>NUCLEOTIDE SEQUENCE [LARGE SCALE GENOMIC DNA]</scope>
    <source>
        <strain evidence="2 3">CCUG 49689</strain>
    </source>
</reference>
<dbReference type="Proteomes" id="UP000035900">
    <property type="component" value="Unassembled WGS sequence"/>
</dbReference>
<organism evidence="2 3">
    <name type="scientific">Chryseobacterium koreense CCUG 49689</name>
    <dbReference type="NCBI Taxonomy" id="1304281"/>
    <lineage>
        <taxon>Bacteria</taxon>
        <taxon>Pseudomonadati</taxon>
        <taxon>Bacteroidota</taxon>
        <taxon>Flavobacteriia</taxon>
        <taxon>Flavobacteriales</taxon>
        <taxon>Weeksellaceae</taxon>
        <taxon>Chryseobacterium group</taxon>
        <taxon>Chryseobacterium</taxon>
    </lineage>
</organism>
<dbReference type="STRING" id="1304281.ACM44_09085"/>
<dbReference type="AlphaFoldDB" id="A0A0J7IXX7"/>
<keyword evidence="3" id="KW-1185">Reference proteome</keyword>
<accession>A0A0J7IXX7</accession>
<dbReference type="OrthoDB" id="704603at2"/>
<dbReference type="RefSeq" id="WP_048499715.1">
    <property type="nucleotide sequence ID" value="NZ_LFNG01000011.1"/>
</dbReference>
<proteinExistence type="predicted"/>
<feature type="transmembrane region" description="Helical" evidence="1">
    <location>
        <begin position="53"/>
        <end position="73"/>
    </location>
</feature>
<sequence>MKNEKPKEKYSEIFKELKSEKMNWDFEDFLKETEKEKPIQIISKKKSASFPKLFSMAASVVLLVSVGIFFKVFHKKSITEQDDFVKNEILKQKPDFGNDGEIVAVHTADSLRTVRDSIVTDSATITSDDEIIDKILPARGRLKKQVRQHYVSAPEKSAPKKSATPEYQSNYVIINGQRIENEKEAIDLTKYSFRILSENVSKTVAKTEAIPNFINE</sequence>
<keyword evidence="1" id="KW-1133">Transmembrane helix</keyword>
<dbReference type="EMBL" id="LFNG01000011">
    <property type="protein sequence ID" value="KMQ71083.1"/>
    <property type="molecule type" value="Genomic_DNA"/>
</dbReference>
<comment type="caution">
    <text evidence="2">The sequence shown here is derived from an EMBL/GenBank/DDBJ whole genome shotgun (WGS) entry which is preliminary data.</text>
</comment>
<gene>
    <name evidence="2" type="ORF">ACM44_09085</name>
</gene>
<name>A0A0J7IXX7_9FLAO</name>
<evidence type="ECO:0000256" key="1">
    <source>
        <dbReference type="SAM" id="Phobius"/>
    </source>
</evidence>
<evidence type="ECO:0000313" key="3">
    <source>
        <dbReference type="Proteomes" id="UP000035900"/>
    </source>
</evidence>
<keyword evidence="1" id="KW-0472">Membrane</keyword>